<dbReference type="Proteomes" id="UP001165306">
    <property type="component" value="Unassembled WGS sequence"/>
</dbReference>
<comment type="caution">
    <text evidence="3">The sequence shown here is derived from an EMBL/GenBank/DDBJ whole genome shotgun (WGS) entry which is preliminary data.</text>
</comment>
<evidence type="ECO:0000313" key="4">
    <source>
        <dbReference type="Proteomes" id="UP001165306"/>
    </source>
</evidence>
<reference evidence="3" key="1">
    <citation type="submission" date="2022-06" db="EMBL/GenBank/DDBJ databases">
        <title>CFH 74404 Thermomicrobiaceae sp.</title>
        <authorList>
            <person name="Ming H."/>
            <person name="Li W.-J."/>
            <person name="Zhao Z."/>
        </authorList>
    </citation>
    <scope>NUCLEOTIDE SEQUENCE</scope>
    <source>
        <strain evidence="3">CFH 74404</strain>
    </source>
</reference>
<dbReference type="PANTHER" id="PTHR30222:SF2">
    <property type="entry name" value="ABC TRANSPORTER SUBSTRATE-BINDING PROTEIN"/>
    <property type="match status" value="1"/>
</dbReference>
<dbReference type="Pfam" id="PF13416">
    <property type="entry name" value="SBP_bac_8"/>
    <property type="match status" value="1"/>
</dbReference>
<evidence type="ECO:0000313" key="3">
    <source>
        <dbReference type="EMBL" id="MCM8749821.1"/>
    </source>
</evidence>
<dbReference type="RefSeq" id="WP_284057604.1">
    <property type="nucleotide sequence ID" value="NZ_JAMSLR010000008.1"/>
</dbReference>
<evidence type="ECO:0000256" key="1">
    <source>
        <dbReference type="ARBA" id="ARBA00022729"/>
    </source>
</evidence>
<proteinExistence type="predicted"/>
<dbReference type="AlphaFoldDB" id="A0AA42BAG4"/>
<keyword evidence="1" id="KW-0732">Signal</keyword>
<keyword evidence="4" id="KW-1185">Reference proteome</keyword>
<sequence length="408" mass="44762">MADERMELVLRRLELANRIRRRQFLRLMAAAGLGAVSLNALVACQQEEETPAPGGGAATTPSPAAAGPGPEFTVAGYDDPNKWKGKTLVFAGFGGAMQDAQRAAVLEPFKRLTGAEIVEDSTDLGKLRAQVDAGNVEWTVAQQGTFEARLLGRQGYLEPIDYSIVDKADLLENVAREFDVAVIFWSTILAYRTDEFGGKAPQGWKDYWDVEGFPGPRAADKVDGPIGNLEFALMADGVPKSEVYQVLRTPEGVDRAFASLDKIKPHVTVWWEAGAQPAQLLADGEVVMTSAWNGRIDAIQRQGAPVAIQWNEGLLRTDSFLVPKGAKEKELAMDFINFATRPEVQAELAKLIPYSPTNGKGFDLLSDDLKQRLPSAPAQKDVQIEADNEFWLDALEELQERFDNWLTA</sequence>
<dbReference type="PANTHER" id="PTHR30222">
    <property type="entry name" value="SPERMIDINE/PUTRESCINE-BINDING PERIPLASMIC PROTEIN"/>
    <property type="match status" value="1"/>
</dbReference>
<dbReference type="CDD" id="cd13589">
    <property type="entry name" value="PBP2_polyamine_RpCGA009"/>
    <property type="match status" value="1"/>
</dbReference>
<gene>
    <name evidence="3" type="ORF">NET02_11745</name>
</gene>
<dbReference type="SUPFAM" id="SSF53850">
    <property type="entry name" value="Periplasmic binding protein-like II"/>
    <property type="match status" value="1"/>
</dbReference>
<accession>A0AA42BAG4</accession>
<feature type="compositionally biased region" description="Low complexity" evidence="2">
    <location>
        <begin position="58"/>
        <end position="70"/>
    </location>
</feature>
<feature type="region of interest" description="Disordered" evidence="2">
    <location>
        <begin position="49"/>
        <end position="71"/>
    </location>
</feature>
<dbReference type="EMBL" id="JAMSLR010000008">
    <property type="protein sequence ID" value="MCM8749821.1"/>
    <property type="molecule type" value="Genomic_DNA"/>
</dbReference>
<organism evidence="3 4">
    <name type="scientific">Thermalbibacter longus</name>
    <dbReference type="NCBI Taxonomy" id="2951981"/>
    <lineage>
        <taxon>Bacteria</taxon>
        <taxon>Pseudomonadati</taxon>
        <taxon>Thermomicrobiota</taxon>
        <taxon>Thermomicrobia</taxon>
        <taxon>Thermomicrobiales</taxon>
        <taxon>Thermomicrobiaceae</taxon>
        <taxon>Thermalbibacter</taxon>
    </lineage>
</organism>
<evidence type="ECO:0000256" key="2">
    <source>
        <dbReference type="SAM" id="MobiDB-lite"/>
    </source>
</evidence>
<protein>
    <submittedName>
        <fullName evidence="3">Polyamine ABC transporter substrate-binding protein</fullName>
    </submittedName>
</protein>
<name>A0AA42BAG4_9BACT</name>
<dbReference type="InterPro" id="IPR006059">
    <property type="entry name" value="SBP"/>
</dbReference>
<dbReference type="Gene3D" id="3.40.190.10">
    <property type="entry name" value="Periplasmic binding protein-like II"/>
    <property type="match status" value="2"/>
</dbReference>